<accession>A0A9W7AEB4</accession>
<dbReference type="Proteomes" id="UP001165122">
    <property type="component" value="Unassembled WGS sequence"/>
</dbReference>
<feature type="transmembrane region" description="Helical" evidence="1">
    <location>
        <begin position="134"/>
        <end position="166"/>
    </location>
</feature>
<feature type="transmembrane region" description="Helical" evidence="1">
    <location>
        <begin position="91"/>
        <end position="114"/>
    </location>
</feature>
<dbReference type="OrthoDB" id="200453at2759"/>
<proteinExistence type="predicted"/>
<comment type="caution">
    <text evidence="2">The sequence shown here is derived from an EMBL/GenBank/DDBJ whole genome shotgun (WGS) entry which is preliminary data.</text>
</comment>
<protein>
    <submittedName>
        <fullName evidence="2">Uncharacterized protein</fullName>
    </submittedName>
</protein>
<feature type="transmembrane region" description="Helical" evidence="1">
    <location>
        <begin position="18"/>
        <end position="38"/>
    </location>
</feature>
<evidence type="ECO:0000313" key="3">
    <source>
        <dbReference type="Proteomes" id="UP001165122"/>
    </source>
</evidence>
<keyword evidence="3" id="KW-1185">Reference proteome</keyword>
<gene>
    <name evidence="2" type="ORF">TrLO_g12759</name>
</gene>
<keyword evidence="1" id="KW-0812">Transmembrane</keyword>
<name>A0A9W7AEB4_9STRA</name>
<evidence type="ECO:0000313" key="2">
    <source>
        <dbReference type="EMBL" id="GMH66819.1"/>
    </source>
</evidence>
<keyword evidence="1" id="KW-0472">Membrane</keyword>
<dbReference type="EMBL" id="BRXW01000565">
    <property type="protein sequence ID" value="GMH66819.1"/>
    <property type="molecule type" value="Genomic_DNA"/>
</dbReference>
<evidence type="ECO:0000256" key="1">
    <source>
        <dbReference type="SAM" id="Phobius"/>
    </source>
</evidence>
<sequence>MTIEFGLPFTPRDDKTTAISICLIGSSLAIPVIAITSFNECSSLPGLTTMQLVWFGLKLIGDFMELWWNIPKDMGDKKKLLEPDENGAPKYPGAALVCGLKDFLSIGFLGLSVAGFVKVAPEFGTWGGDECSSAVFTTSVMCFGIPTLITAMMLLYVIFLGFSYLINGKESAEKDDLEEKMVEGEVV</sequence>
<reference evidence="3" key="1">
    <citation type="journal article" date="2023" name="Commun. Biol.">
        <title>Genome analysis of Parmales, the sister group of diatoms, reveals the evolutionary specialization of diatoms from phago-mixotrophs to photoautotrophs.</title>
        <authorList>
            <person name="Ban H."/>
            <person name="Sato S."/>
            <person name="Yoshikawa S."/>
            <person name="Yamada K."/>
            <person name="Nakamura Y."/>
            <person name="Ichinomiya M."/>
            <person name="Sato N."/>
            <person name="Blanc-Mathieu R."/>
            <person name="Endo H."/>
            <person name="Kuwata A."/>
            <person name="Ogata H."/>
        </authorList>
    </citation>
    <scope>NUCLEOTIDE SEQUENCE [LARGE SCALE GENOMIC DNA]</scope>
    <source>
        <strain evidence="3">NIES 3700</strain>
    </source>
</reference>
<dbReference type="AlphaFoldDB" id="A0A9W7AEB4"/>
<feature type="transmembrane region" description="Helical" evidence="1">
    <location>
        <begin position="50"/>
        <end position="70"/>
    </location>
</feature>
<keyword evidence="1" id="KW-1133">Transmembrane helix</keyword>
<organism evidence="2 3">
    <name type="scientific">Triparma laevis f. longispina</name>
    <dbReference type="NCBI Taxonomy" id="1714387"/>
    <lineage>
        <taxon>Eukaryota</taxon>
        <taxon>Sar</taxon>
        <taxon>Stramenopiles</taxon>
        <taxon>Ochrophyta</taxon>
        <taxon>Bolidophyceae</taxon>
        <taxon>Parmales</taxon>
        <taxon>Triparmaceae</taxon>
        <taxon>Triparma</taxon>
    </lineage>
</organism>